<keyword evidence="4 8" id="KW-0645">Protease</keyword>
<name>A0A061H5C5_9BASI</name>
<keyword evidence="5 8" id="KW-0479">Metal-binding</keyword>
<keyword evidence="6 8" id="KW-0378">Hydrolase</keyword>
<dbReference type="GO" id="GO:0046872">
    <property type="term" value="F:metal ion binding"/>
    <property type="evidence" value="ECO:0007669"/>
    <property type="project" value="UniProtKB-KW"/>
</dbReference>
<keyword evidence="8" id="KW-0999">Mitochondrion inner membrane</keyword>
<protein>
    <recommendedName>
        <fullName evidence="3 8">Mitochondrial inner membrane protease ATP23</fullName>
        <ecNumber evidence="8">3.4.24.-</ecNumber>
    </recommendedName>
</protein>
<evidence type="ECO:0000256" key="5">
    <source>
        <dbReference type="ARBA" id="ARBA00022723"/>
    </source>
</evidence>
<evidence type="ECO:0000256" key="8">
    <source>
        <dbReference type="RuleBase" id="RU364057"/>
    </source>
</evidence>
<proteinExistence type="inferred from homology"/>
<dbReference type="GO" id="GO:0005743">
    <property type="term" value="C:mitochondrial inner membrane"/>
    <property type="evidence" value="ECO:0007669"/>
    <property type="project" value="UniProtKB-SubCell"/>
</dbReference>
<evidence type="ECO:0000256" key="6">
    <source>
        <dbReference type="ARBA" id="ARBA00022801"/>
    </source>
</evidence>
<dbReference type="OrthoDB" id="285308at2759"/>
<feature type="region of interest" description="Disordered" evidence="9">
    <location>
        <begin position="54"/>
        <end position="94"/>
    </location>
</feature>
<evidence type="ECO:0000256" key="3">
    <source>
        <dbReference type="ARBA" id="ARBA00014615"/>
    </source>
</evidence>
<feature type="compositionally biased region" description="Low complexity" evidence="9">
    <location>
        <begin position="54"/>
        <end position="84"/>
    </location>
</feature>
<dbReference type="Proteomes" id="UP000053664">
    <property type="component" value="Unassembled WGS sequence"/>
</dbReference>
<dbReference type="EMBL" id="KE361636">
    <property type="protein sequence ID" value="EPQ28092.1"/>
    <property type="molecule type" value="Genomic_DNA"/>
</dbReference>
<sequence length="239" mass="26456">MLPTPPSEETRDETVARERVEQWTNELFRTSPMIRFMSKHLALLSCDPRAAPPSTYVPPSATSSPSSSPTPILAAAGTQTASPSPSAPTPPPPILIATCPKAVAGGFSPSLPGEPTSFSSILLCSNRLYSKEHVENTISHEMIHWFDHCRFKVRWDNLAHHACSEIRAATLSGDCDLLREWGRREYGLKGQFQKCIKRRAALSVAANPSCQGDLERAKREVDLVFDSCFKDTRPFDEIY</sequence>
<dbReference type="PANTHER" id="PTHR21711">
    <property type="entry name" value="MITOCHONDRIAL INNER MEMBRANE PROTEASE"/>
    <property type="match status" value="1"/>
</dbReference>
<dbReference type="RefSeq" id="XP_007880135.1">
    <property type="nucleotide sequence ID" value="XM_007881944.1"/>
</dbReference>
<organism evidence="10 11">
    <name type="scientific">Pseudozyma flocculosa PF-1</name>
    <dbReference type="NCBI Taxonomy" id="1277687"/>
    <lineage>
        <taxon>Eukaryota</taxon>
        <taxon>Fungi</taxon>
        <taxon>Dikarya</taxon>
        <taxon>Basidiomycota</taxon>
        <taxon>Ustilaginomycotina</taxon>
        <taxon>Ustilaginomycetes</taxon>
        <taxon>Ustilaginales</taxon>
        <taxon>Ustilaginaceae</taxon>
        <taxon>Pseudozyma</taxon>
    </lineage>
</organism>
<comment type="similarity">
    <text evidence="2 8">Belongs to the peptidase M76 family.</text>
</comment>
<dbReference type="HOGENOM" id="CLU_079125_0_0_1"/>
<accession>A0A061H5C5</accession>
<dbReference type="Pfam" id="PF09768">
    <property type="entry name" value="Peptidase_M76"/>
    <property type="match status" value="1"/>
</dbReference>
<dbReference type="GO" id="GO:0034982">
    <property type="term" value="P:mitochondrial protein processing"/>
    <property type="evidence" value="ECO:0007669"/>
    <property type="project" value="TreeGrafter"/>
</dbReference>
<dbReference type="EC" id="3.4.24.-" evidence="8"/>
<evidence type="ECO:0000313" key="11">
    <source>
        <dbReference type="Proteomes" id="UP000053664"/>
    </source>
</evidence>
<keyword evidence="8" id="KW-0496">Mitochondrion</keyword>
<dbReference type="GO" id="GO:0004222">
    <property type="term" value="F:metalloendopeptidase activity"/>
    <property type="evidence" value="ECO:0007669"/>
    <property type="project" value="InterPro"/>
</dbReference>
<evidence type="ECO:0000256" key="7">
    <source>
        <dbReference type="ARBA" id="ARBA00023049"/>
    </source>
</evidence>
<evidence type="ECO:0000256" key="1">
    <source>
        <dbReference type="ARBA" id="ARBA00004137"/>
    </source>
</evidence>
<dbReference type="PANTHER" id="PTHR21711:SF0">
    <property type="entry name" value="MITOCHONDRIAL INNER MEMBRANE PROTEASE ATP23 HOMOLOG"/>
    <property type="match status" value="1"/>
</dbReference>
<dbReference type="GO" id="GO:0033615">
    <property type="term" value="P:mitochondrial proton-transporting ATP synthase complex assembly"/>
    <property type="evidence" value="ECO:0007669"/>
    <property type="project" value="TreeGrafter"/>
</dbReference>
<comment type="subcellular location">
    <subcellularLocation>
        <location evidence="1 8">Mitochondrion inner membrane</location>
        <topology evidence="1 8">Peripheral membrane protein</topology>
        <orientation evidence="1 8">Intermembrane side</orientation>
    </subcellularLocation>
</comment>
<comment type="function">
    <text evidence="8">Has a dual role in the assembly of mitochondrial ATPase.</text>
</comment>
<dbReference type="MEROPS" id="M76.002"/>
<evidence type="ECO:0000313" key="10">
    <source>
        <dbReference type="EMBL" id="EPQ28092.1"/>
    </source>
</evidence>
<dbReference type="GeneID" id="19318523"/>
<keyword evidence="8" id="KW-0472">Membrane</keyword>
<dbReference type="eggNOG" id="KOG3314">
    <property type="taxonomic scope" value="Eukaryota"/>
</dbReference>
<feature type="compositionally biased region" description="Pro residues" evidence="9">
    <location>
        <begin position="85"/>
        <end position="94"/>
    </location>
</feature>
<evidence type="ECO:0000256" key="9">
    <source>
        <dbReference type="SAM" id="MobiDB-lite"/>
    </source>
</evidence>
<dbReference type="InterPro" id="IPR019165">
    <property type="entry name" value="Peptidase_M76_ATP23"/>
</dbReference>
<dbReference type="AlphaFoldDB" id="A0A061H5C5"/>
<keyword evidence="7 8" id="KW-0482">Metalloprotease</keyword>
<evidence type="ECO:0000256" key="2">
    <source>
        <dbReference type="ARBA" id="ARBA00009915"/>
    </source>
</evidence>
<reference evidence="10 11" key="1">
    <citation type="journal article" date="2013" name="Plant Cell">
        <title>The transition from a phytopathogenic smut ancestor to an anamorphic biocontrol agent deciphered by comparative whole-genome analysis.</title>
        <authorList>
            <person name="Lefebvre F."/>
            <person name="Joly D.L."/>
            <person name="Labbe C."/>
            <person name="Teichmann B."/>
            <person name="Linning R."/>
            <person name="Belzile F."/>
            <person name="Bakkeren G."/>
            <person name="Belanger R.R."/>
        </authorList>
    </citation>
    <scope>NUCLEOTIDE SEQUENCE [LARGE SCALE GENOMIC DNA]</scope>
    <source>
        <strain evidence="10 11">PF-1</strain>
    </source>
</reference>
<gene>
    <name evidence="10" type="ORF">PFL1_04419</name>
</gene>
<evidence type="ECO:0000256" key="4">
    <source>
        <dbReference type="ARBA" id="ARBA00022670"/>
    </source>
</evidence>
<dbReference type="KEGG" id="pfp:PFL1_04419"/>